<dbReference type="AlphaFoldDB" id="A0A183B189"/>
<accession>A0A183B189</accession>
<keyword evidence="2" id="KW-0378">Hydrolase</keyword>
<name>A0A183B189_9TREM</name>
<keyword evidence="4" id="KW-0238">DNA-binding</keyword>
<protein>
    <recommendedName>
        <fullName evidence="7">DNA 3'-5' helicase</fullName>
        <ecNumber evidence="7">5.6.2.4</ecNumber>
    </recommendedName>
</protein>
<keyword evidence="3" id="KW-0547">Nucleotide-binding</keyword>
<keyword evidence="3" id="KW-0347">Helicase</keyword>
<dbReference type="Pfam" id="PF00270">
    <property type="entry name" value="DEAD"/>
    <property type="match status" value="1"/>
</dbReference>
<dbReference type="InterPro" id="IPR011545">
    <property type="entry name" value="DEAD/DEAH_box_helicase_dom"/>
</dbReference>
<dbReference type="GO" id="GO:0003677">
    <property type="term" value="F:DNA binding"/>
    <property type="evidence" value="ECO:0007669"/>
    <property type="project" value="UniProtKB-KW"/>
</dbReference>
<dbReference type="Gene3D" id="3.40.50.300">
    <property type="entry name" value="P-loop containing nucleotide triphosphate hydrolases"/>
    <property type="match status" value="1"/>
</dbReference>
<dbReference type="SMART" id="SM00487">
    <property type="entry name" value="DEXDc"/>
    <property type="match status" value="1"/>
</dbReference>
<evidence type="ECO:0000256" key="8">
    <source>
        <dbReference type="SAM" id="Coils"/>
    </source>
</evidence>
<evidence type="ECO:0000313" key="10">
    <source>
        <dbReference type="WBParaSite" id="ECPE_0001301201-mRNA-1"/>
    </source>
</evidence>
<evidence type="ECO:0000256" key="7">
    <source>
        <dbReference type="ARBA" id="ARBA00034808"/>
    </source>
</evidence>
<dbReference type="GO" id="GO:0005737">
    <property type="term" value="C:cytoplasm"/>
    <property type="evidence" value="ECO:0007669"/>
    <property type="project" value="TreeGrafter"/>
</dbReference>
<dbReference type="GO" id="GO:0005524">
    <property type="term" value="F:ATP binding"/>
    <property type="evidence" value="ECO:0007669"/>
    <property type="project" value="InterPro"/>
</dbReference>
<evidence type="ECO:0000256" key="1">
    <source>
        <dbReference type="ARBA" id="ARBA00005446"/>
    </source>
</evidence>
<evidence type="ECO:0000256" key="2">
    <source>
        <dbReference type="ARBA" id="ARBA00022801"/>
    </source>
</evidence>
<dbReference type="InterPro" id="IPR004589">
    <property type="entry name" value="DNA_helicase_ATP-dep_RecQ"/>
</dbReference>
<dbReference type="InterPro" id="IPR027417">
    <property type="entry name" value="P-loop_NTPase"/>
</dbReference>
<keyword evidence="8" id="KW-0175">Coiled coil</keyword>
<dbReference type="PROSITE" id="PS51192">
    <property type="entry name" value="HELICASE_ATP_BIND_1"/>
    <property type="match status" value="1"/>
</dbReference>
<reference evidence="10" key="1">
    <citation type="submission" date="2016-06" db="UniProtKB">
        <authorList>
            <consortium name="WormBaseParasite"/>
        </authorList>
    </citation>
    <scope>IDENTIFICATION</scope>
</reference>
<comment type="similarity">
    <text evidence="1">Belongs to the helicase family. RecQ subfamily.</text>
</comment>
<proteinExistence type="inferred from homology"/>
<dbReference type="GO" id="GO:0005694">
    <property type="term" value="C:chromosome"/>
    <property type="evidence" value="ECO:0007669"/>
    <property type="project" value="TreeGrafter"/>
</dbReference>
<dbReference type="WBParaSite" id="ECPE_0001301201-mRNA-1">
    <property type="protein sequence ID" value="ECPE_0001301201-mRNA-1"/>
    <property type="gene ID" value="ECPE_0001301201"/>
</dbReference>
<evidence type="ECO:0000256" key="4">
    <source>
        <dbReference type="ARBA" id="ARBA00023125"/>
    </source>
</evidence>
<dbReference type="PANTHER" id="PTHR13710">
    <property type="entry name" value="DNA HELICASE RECQ FAMILY MEMBER"/>
    <property type="match status" value="1"/>
</dbReference>
<dbReference type="EC" id="5.6.2.4" evidence="7"/>
<dbReference type="PANTHER" id="PTHR13710:SF105">
    <property type="entry name" value="ATP-DEPENDENT DNA HELICASE Q1"/>
    <property type="match status" value="1"/>
</dbReference>
<evidence type="ECO:0000256" key="3">
    <source>
        <dbReference type="ARBA" id="ARBA00022806"/>
    </source>
</evidence>
<dbReference type="SUPFAM" id="SSF52540">
    <property type="entry name" value="P-loop containing nucleoside triphosphate hydrolases"/>
    <property type="match status" value="1"/>
</dbReference>
<feature type="coiled-coil region" evidence="8">
    <location>
        <begin position="5"/>
        <end position="39"/>
    </location>
</feature>
<dbReference type="GO" id="GO:0009378">
    <property type="term" value="F:four-way junction helicase activity"/>
    <property type="evidence" value="ECO:0007669"/>
    <property type="project" value="TreeGrafter"/>
</dbReference>
<dbReference type="InterPro" id="IPR014001">
    <property type="entry name" value="Helicase_ATP-bd"/>
</dbReference>
<evidence type="ECO:0000256" key="5">
    <source>
        <dbReference type="ARBA" id="ARBA00023235"/>
    </source>
</evidence>
<evidence type="ECO:0000256" key="6">
    <source>
        <dbReference type="ARBA" id="ARBA00034617"/>
    </source>
</evidence>
<sequence>LQAQLDIVSQQLESVNEEITTLNKRRQSLSKLQKELEIRLNASRLNALSERSESYSSYDNDHGFPWSEEIHRVRSEVFRLSHFRPLQLRAINATLDGKDLILVMPTGAGKSLVYQLPALLNYRNFKSSDPKLSSFNPITLVISPLVSLMTDQTMSLTRLGLPVGTVTVFDASTPLPDQKRILDQLATTQQKPTGNNIPLRLLFITPEKLAKSKRLLNRLETAYANGRLGRIAIDEVHCVSQWGHDFRPDYQFLHVLRRQFPSVPILGLTATASAEVIVDIQTMLNLKPDRCLVIRSGYNRPNLYYKFIRMDELLQEEQRVQQSIAQRGGLLGIMLHKTVDHKPSVPVPIPPGVKIKAVSN</sequence>
<organism evidence="10">
    <name type="scientific">Echinostoma caproni</name>
    <dbReference type="NCBI Taxonomy" id="27848"/>
    <lineage>
        <taxon>Eukaryota</taxon>
        <taxon>Metazoa</taxon>
        <taxon>Spiralia</taxon>
        <taxon>Lophotrochozoa</taxon>
        <taxon>Platyhelminthes</taxon>
        <taxon>Trematoda</taxon>
        <taxon>Digenea</taxon>
        <taxon>Plagiorchiida</taxon>
        <taxon>Echinostomata</taxon>
        <taxon>Echinostomatoidea</taxon>
        <taxon>Echinostomatidae</taxon>
        <taxon>Echinostoma</taxon>
    </lineage>
</organism>
<dbReference type="GO" id="GO:0016787">
    <property type="term" value="F:hydrolase activity"/>
    <property type="evidence" value="ECO:0007669"/>
    <property type="project" value="UniProtKB-KW"/>
</dbReference>
<evidence type="ECO:0000259" key="9">
    <source>
        <dbReference type="PROSITE" id="PS51192"/>
    </source>
</evidence>
<keyword evidence="3" id="KW-0067">ATP-binding</keyword>
<dbReference type="NCBIfam" id="TIGR00614">
    <property type="entry name" value="recQ_fam"/>
    <property type="match status" value="1"/>
</dbReference>
<feature type="domain" description="Helicase ATP-binding" evidence="9">
    <location>
        <begin position="91"/>
        <end position="290"/>
    </location>
</feature>
<dbReference type="GO" id="GO:0000724">
    <property type="term" value="P:double-strand break repair via homologous recombination"/>
    <property type="evidence" value="ECO:0007669"/>
    <property type="project" value="TreeGrafter"/>
</dbReference>
<comment type="catalytic activity">
    <reaction evidence="6">
        <text>Couples ATP hydrolysis with the unwinding of duplex DNA by translocating in the 3'-5' direction.</text>
        <dbReference type="EC" id="5.6.2.4"/>
    </reaction>
</comment>
<dbReference type="GO" id="GO:0043138">
    <property type="term" value="F:3'-5' DNA helicase activity"/>
    <property type="evidence" value="ECO:0007669"/>
    <property type="project" value="UniProtKB-EC"/>
</dbReference>
<keyword evidence="5" id="KW-0413">Isomerase</keyword>